<reference evidence="3" key="1">
    <citation type="journal article" date="2020" name="bioRxiv">
        <title>A rank-normalized archaeal taxonomy based on genome phylogeny resolves widespread incomplete and uneven classifications.</title>
        <authorList>
            <person name="Rinke C."/>
            <person name="Chuvochina M."/>
            <person name="Mussig A.J."/>
            <person name="Chaumeil P.-A."/>
            <person name="Waite D.W."/>
            <person name="Whitman W.B."/>
            <person name="Parks D.H."/>
            <person name="Hugenholtz P."/>
        </authorList>
    </citation>
    <scope>NUCLEOTIDE SEQUENCE [LARGE SCALE GENOMIC DNA]</scope>
</reference>
<feature type="coiled-coil region" evidence="1">
    <location>
        <begin position="70"/>
        <end position="97"/>
    </location>
</feature>
<evidence type="ECO:0000313" key="3">
    <source>
        <dbReference type="Proteomes" id="UP000577419"/>
    </source>
</evidence>
<organism evidence="2 3">
    <name type="scientific">Candidatus Iainarchaeum sp</name>
    <dbReference type="NCBI Taxonomy" id="3101447"/>
    <lineage>
        <taxon>Archaea</taxon>
        <taxon>Candidatus Iainarchaeota</taxon>
        <taxon>Candidatus Iainarchaeia</taxon>
        <taxon>Candidatus Iainarchaeales</taxon>
        <taxon>Candidatus Iainarchaeaceae</taxon>
        <taxon>Candidatus Iainarchaeum</taxon>
    </lineage>
</organism>
<sequence length="144" mass="16356">MPGLGRKLARKLIVPGLGRKFGGKTVNILSKVWGKTRNGLGRKLARPFKRRKALKRLKLYRAQGSVRKQIKALEEYKKVLEEGKKALDKRLEALKDDFSARGKLSKHSLSREIGEVDAELREIGAKIKVLKNPKKKGFLSRKKK</sequence>
<gene>
    <name evidence="2" type="ORF">HA237_01780</name>
</gene>
<dbReference type="AlphaFoldDB" id="A0A7J4IUQ1"/>
<name>A0A7J4IUQ1_9ARCH</name>
<dbReference type="Proteomes" id="UP000577419">
    <property type="component" value="Unassembled WGS sequence"/>
</dbReference>
<keyword evidence="1" id="KW-0175">Coiled coil</keyword>
<protein>
    <submittedName>
        <fullName evidence="2">Uncharacterized protein</fullName>
    </submittedName>
</protein>
<evidence type="ECO:0000313" key="2">
    <source>
        <dbReference type="EMBL" id="HIH08079.1"/>
    </source>
</evidence>
<accession>A0A7J4IUQ1</accession>
<comment type="caution">
    <text evidence="2">The sequence shown here is derived from an EMBL/GenBank/DDBJ whole genome shotgun (WGS) entry which is preliminary data.</text>
</comment>
<evidence type="ECO:0000256" key="1">
    <source>
        <dbReference type="SAM" id="Coils"/>
    </source>
</evidence>
<dbReference type="EMBL" id="DUFG01000012">
    <property type="protein sequence ID" value="HIH08079.1"/>
    <property type="molecule type" value="Genomic_DNA"/>
</dbReference>
<proteinExistence type="predicted"/>